<evidence type="ECO:0000313" key="1">
    <source>
        <dbReference type="EMBL" id="CAI9933766.1"/>
    </source>
</evidence>
<organism evidence="1">
    <name type="scientific">Hexamita inflata</name>
    <dbReference type="NCBI Taxonomy" id="28002"/>
    <lineage>
        <taxon>Eukaryota</taxon>
        <taxon>Metamonada</taxon>
        <taxon>Diplomonadida</taxon>
        <taxon>Hexamitidae</taxon>
        <taxon>Hexamitinae</taxon>
        <taxon>Hexamita</taxon>
    </lineage>
</organism>
<dbReference type="Proteomes" id="UP001642409">
    <property type="component" value="Unassembled WGS sequence"/>
</dbReference>
<name>A0AA86P8A9_9EUKA</name>
<gene>
    <name evidence="1" type="ORF">HINF_LOCUS21411</name>
    <name evidence="2" type="ORF">HINF_LOCUS72686</name>
</gene>
<dbReference type="AlphaFoldDB" id="A0AA86P8A9"/>
<proteinExistence type="predicted"/>
<sequence>MNSQQILNSEQQKTTLVQCVLLINTSFIKQYFHSIKWTLEGALKILVDSAFICPFNYEQNQQFSGAKSIFQSYELIKPLKYEFMVTLILDLIWHRNHSSGILFGCSNLFSSSYFVQQILKAYQLYWFKLNLRSRKDVLLVQRSKLSAAGVPKTERIKEMRQNRTFLPLNQIESYDNLNL</sequence>
<comment type="caution">
    <text evidence="1">The sequence shown here is derived from an EMBL/GenBank/DDBJ whole genome shotgun (WGS) entry which is preliminary data.</text>
</comment>
<reference evidence="2 3" key="2">
    <citation type="submission" date="2024-07" db="EMBL/GenBank/DDBJ databases">
        <authorList>
            <person name="Akdeniz Z."/>
        </authorList>
    </citation>
    <scope>NUCLEOTIDE SEQUENCE [LARGE SCALE GENOMIC DNA]</scope>
</reference>
<accession>A0AA86P8A9</accession>
<protein>
    <submittedName>
        <fullName evidence="2">Hypothetical_protein</fullName>
    </submittedName>
</protein>
<evidence type="ECO:0000313" key="3">
    <source>
        <dbReference type="Proteomes" id="UP001642409"/>
    </source>
</evidence>
<dbReference type="EMBL" id="CAXDID020000581">
    <property type="protein sequence ID" value="CAL6104239.1"/>
    <property type="molecule type" value="Genomic_DNA"/>
</dbReference>
<evidence type="ECO:0000313" key="2">
    <source>
        <dbReference type="EMBL" id="CAL6104239.1"/>
    </source>
</evidence>
<reference evidence="1" key="1">
    <citation type="submission" date="2023-06" db="EMBL/GenBank/DDBJ databases">
        <authorList>
            <person name="Kurt Z."/>
        </authorList>
    </citation>
    <scope>NUCLEOTIDE SEQUENCE</scope>
</reference>
<keyword evidence="3" id="KW-1185">Reference proteome</keyword>
<dbReference type="EMBL" id="CATOUU010000549">
    <property type="protein sequence ID" value="CAI9933766.1"/>
    <property type="molecule type" value="Genomic_DNA"/>
</dbReference>